<reference evidence="1" key="3">
    <citation type="journal article" date="2017" name="Nature">
        <title>Genome sequence of the progenitor of the wheat D genome Aegilops tauschii.</title>
        <authorList>
            <person name="Luo M.C."/>
            <person name="Gu Y.Q."/>
            <person name="Puiu D."/>
            <person name="Wang H."/>
            <person name="Twardziok S.O."/>
            <person name="Deal K.R."/>
            <person name="Huo N."/>
            <person name="Zhu T."/>
            <person name="Wang L."/>
            <person name="Wang Y."/>
            <person name="McGuire P.E."/>
            <person name="Liu S."/>
            <person name="Long H."/>
            <person name="Ramasamy R.K."/>
            <person name="Rodriguez J.C."/>
            <person name="Van S.L."/>
            <person name="Yuan L."/>
            <person name="Wang Z."/>
            <person name="Xia Z."/>
            <person name="Xiao L."/>
            <person name="Anderson O.D."/>
            <person name="Ouyang S."/>
            <person name="Liang Y."/>
            <person name="Zimin A.V."/>
            <person name="Pertea G."/>
            <person name="Qi P."/>
            <person name="Bennetzen J.L."/>
            <person name="Dai X."/>
            <person name="Dawson M.W."/>
            <person name="Muller H.G."/>
            <person name="Kugler K."/>
            <person name="Rivarola-Duarte L."/>
            <person name="Spannagl M."/>
            <person name="Mayer K.F.X."/>
            <person name="Lu F.H."/>
            <person name="Bevan M.W."/>
            <person name="Leroy P."/>
            <person name="Li P."/>
            <person name="You F.M."/>
            <person name="Sun Q."/>
            <person name="Liu Z."/>
            <person name="Lyons E."/>
            <person name="Wicker T."/>
            <person name="Salzberg S.L."/>
            <person name="Devos K.M."/>
            <person name="Dvorak J."/>
        </authorList>
    </citation>
    <scope>NUCLEOTIDE SEQUENCE [LARGE SCALE GENOMIC DNA]</scope>
    <source>
        <strain evidence="1">cv. AL8/78</strain>
    </source>
</reference>
<reference evidence="1" key="5">
    <citation type="journal article" date="2021" name="G3 (Bethesda)">
        <title>Aegilops tauschii genome assembly Aet v5.0 features greater sequence contiguity and improved annotation.</title>
        <authorList>
            <person name="Wang L."/>
            <person name="Zhu T."/>
            <person name="Rodriguez J.C."/>
            <person name="Deal K.R."/>
            <person name="Dubcovsky J."/>
            <person name="McGuire P.E."/>
            <person name="Lux T."/>
            <person name="Spannagl M."/>
            <person name="Mayer K.F.X."/>
            <person name="Baldrich P."/>
            <person name="Meyers B.C."/>
            <person name="Huo N."/>
            <person name="Gu Y.Q."/>
            <person name="Zhou H."/>
            <person name="Devos K.M."/>
            <person name="Bennetzen J.L."/>
            <person name="Unver T."/>
            <person name="Budak H."/>
            <person name="Gulick P.J."/>
            <person name="Galiba G."/>
            <person name="Kalapos B."/>
            <person name="Nelson D.R."/>
            <person name="Li P."/>
            <person name="You F.M."/>
            <person name="Luo M.C."/>
            <person name="Dvorak J."/>
        </authorList>
    </citation>
    <scope>NUCLEOTIDE SEQUENCE [LARGE SCALE GENOMIC DNA]</scope>
    <source>
        <strain evidence="1">cv. AL8/78</strain>
    </source>
</reference>
<proteinExistence type="predicted"/>
<reference evidence="1" key="4">
    <citation type="submission" date="2019-03" db="UniProtKB">
        <authorList>
            <consortium name="EnsemblPlants"/>
        </authorList>
    </citation>
    <scope>IDENTIFICATION</scope>
</reference>
<sequence>MWFDVAAEHLINMSLVLMIFFTLCLPTCRSTGLWLAGPSRT</sequence>
<reference evidence="2" key="1">
    <citation type="journal article" date="2014" name="Science">
        <title>Ancient hybridizations among the ancestral genomes of bread wheat.</title>
        <authorList>
            <consortium name="International Wheat Genome Sequencing Consortium,"/>
            <person name="Marcussen T."/>
            <person name="Sandve S.R."/>
            <person name="Heier L."/>
            <person name="Spannagl M."/>
            <person name="Pfeifer M."/>
            <person name="Jakobsen K.S."/>
            <person name="Wulff B.B."/>
            <person name="Steuernagel B."/>
            <person name="Mayer K.F."/>
            <person name="Olsen O.A."/>
        </authorList>
    </citation>
    <scope>NUCLEOTIDE SEQUENCE [LARGE SCALE GENOMIC DNA]</scope>
    <source>
        <strain evidence="2">cv. AL8/78</strain>
    </source>
</reference>
<dbReference type="Proteomes" id="UP000015105">
    <property type="component" value="Chromosome 2D"/>
</dbReference>
<dbReference type="Gramene" id="AET2Gv20039900.2">
    <property type="protein sequence ID" value="AET2Gv20039900.2"/>
    <property type="gene ID" value="AET2Gv20039900"/>
</dbReference>
<evidence type="ECO:0000313" key="1">
    <source>
        <dbReference type="EnsemblPlants" id="AET2Gv20039900.2"/>
    </source>
</evidence>
<organism evidence="1 2">
    <name type="scientific">Aegilops tauschii subsp. strangulata</name>
    <name type="common">Goatgrass</name>
    <dbReference type="NCBI Taxonomy" id="200361"/>
    <lineage>
        <taxon>Eukaryota</taxon>
        <taxon>Viridiplantae</taxon>
        <taxon>Streptophyta</taxon>
        <taxon>Embryophyta</taxon>
        <taxon>Tracheophyta</taxon>
        <taxon>Spermatophyta</taxon>
        <taxon>Magnoliopsida</taxon>
        <taxon>Liliopsida</taxon>
        <taxon>Poales</taxon>
        <taxon>Poaceae</taxon>
        <taxon>BOP clade</taxon>
        <taxon>Pooideae</taxon>
        <taxon>Triticodae</taxon>
        <taxon>Triticeae</taxon>
        <taxon>Triticinae</taxon>
        <taxon>Aegilops</taxon>
    </lineage>
</organism>
<evidence type="ECO:0000313" key="2">
    <source>
        <dbReference type="Proteomes" id="UP000015105"/>
    </source>
</evidence>
<reference evidence="2" key="2">
    <citation type="journal article" date="2017" name="Nat. Plants">
        <title>The Aegilops tauschii genome reveals multiple impacts of transposons.</title>
        <authorList>
            <person name="Zhao G."/>
            <person name="Zou C."/>
            <person name="Li K."/>
            <person name="Wang K."/>
            <person name="Li T."/>
            <person name="Gao L."/>
            <person name="Zhang X."/>
            <person name="Wang H."/>
            <person name="Yang Z."/>
            <person name="Liu X."/>
            <person name="Jiang W."/>
            <person name="Mao L."/>
            <person name="Kong X."/>
            <person name="Jiao Y."/>
            <person name="Jia J."/>
        </authorList>
    </citation>
    <scope>NUCLEOTIDE SEQUENCE [LARGE SCALE GENOMIC DNA]</scope>
    <source>
        <strain evidence="2">cv. AL8/78</strain>
    </source>
</reference>
<dbReference type="EnsemblPlants" id="AET2Gv20039900.2">
    <property type="protein sequence ID" value="AET2Gv20039900.2"/>
    <property type="gene ID" value="AET2Gv20039900"/>
</dbReference>
<name>A0A453A9I0_AEGTS</name>
<protein>
    <submittedName>
        <fullName evidence="1">Uncharacterized protein</fullName>
    </submittedName>
</protein>
<keyword evidence="2" id="KW-1185">Reference proteome</keyword>
<dbReference type="AlphaFoldDB" id="A0A453A9I0"/>
<accession>A0A453A9I0</accession>